<accession>A0AAJ6BQS7</accession>
<dbReference type="InterPro" id="IPR008927">
    <property type="entry name" value="6-PGluconate_DH-like_C_sf"/>
</dbReference>
<dbReference type="EC" id="1.5.1.2" evidence="4 5"/>
<dbReference type="AlphaFoldDB" id="A0AAJ6BQS7"/>
<dbReference type="FunFam" id="1.10.3730.10:FF:000001">
    <property type="entry name" value="Pyrroline-5-carboxylate reductase"/>
    <property type="match status" value="1"/>
</dbReference>
<dbReference type="GO" id="GO:0055129">
    <property type="term" value="P:L-proline biosynthetic process"/>
    <property type="evidence" value="ECO:0007669"/>
    <property type="project" value="UniProtKB-UniRule"/>
</dbReference>
<comment type="subcellular location">
    <subcellularLocation>
        <location evidence="4">Cytoplasm</location>
    </subcellularLocation>
</comment>
<comment type="catalytic activity">
    <reaction evidence="4 6">
        <text>L-proline + NADP(+) = (S)-1-pyrroline-5-carboxylate + NADPH + 2 H(+)</text>
        <dbReference type="Rhea" id="RHEA:14109"/>
        <dbReference type="ChEBI" id="CHEBI:15378"/>
        <dbReference type="ChEBI" id="CHEBI:17388"/>
        <dbReference type="ChEBI" id="CHEBI:57783"/>
        <dbReference type="ChEBI" id="CHEBI:58349"/>
        <dbReference type="ChEBI" id="CHEBI:60039"/>
        <dbReference type="EC" id="1.5.1.2"/>
    </reaction>
</comment>
<dbReference type="EMBL" id="CP119316">
    <property type="protein sequence ID" value="WEK48023.1"/>
    <property type="molecule type" value="Genomic_DNA"/>
</dbReference>
<evidence type="ECO:0000313" key="9">
    <source>
        <dbReference type="EMBL" id="WEK48023.1"/>
    </source>
</evidence>
<dbReference type="InterPro" id="IPR028939">
    <property type="entry name" value="P5C_Rdtase_cat_N"/>
</dbReference>
<dbReference type="KEGG" id="acob:P0Y56_06925"/>
<evidence type="ECO:0000256" key="6">
    <source>
        <dbReference type="RuleBase" id="RU003903"/>
    </source>
</evidence>
<dbReference type="InterPro" id="IPR053790">
    <property type="entry name" value="P5CR-like_CS"/>
</dbReference>
<evidence type="ECO:0000259" key="7">
    <source>
        <dbReference type="Pfam" id="PF03807"/>
    </source>
</evidence>
<dbReference type="PIRSF" id="PIRSF000193">
    <property type="entry name" value="Pyrrol-5-carb_rd"/>
    <property type="match status" value="1"/>
</dbReference>
<keyword evidence="4" id="KW-0963">Cytoplasm</keyword>
<organism evidence="9 10">
    <name type="scientific">Candidatus Andeanibacterium colombiense</name>
    <dbReference type="NCBI Taxonomy" id="3121345"/>
    <lineage>
        <taxon>Bacteria</taxon>
        <taxon>Pseudomonadati</taxon>
        <taxon>Pseudomonadota</taxon>
        <taxon>Alphaproteobacteria</taxon>
        <taxon>Sphingomonadales</taxon>
        <taxon>Sphingomonadaceae</taxon>
        <taxon>Candidatus Andeanibacterium</taxon>
    </lineage>
</organism>
<keyword evidence="2 4" id="KW-0521">NADP</keyword>
<sequence length="269" mass="27271">MAFQSILLVGCGNMGGAMLAGWLAGGIPAANFTIADPRLEAAPDGVTLVREIPAEGHFDAILLSVKPQMLGDIAARVEPLAGPEATILSILAGVELATLAERFPRAAAVVRIMPNLAAALGKSPVALVGAGLSDEAPGAIDALMAPLGTAEWLEREDLMDVVTALAGSGPAFVYRFIDALAQGATALGLPAAQAQRLALSTVEGAAALAASSEHSPGELARRVASPGGTTQAGLDILDSGEALARLIEDTLRGARDRSAEMAVEARKQA</sequence>
<comment type="pathway">
    <text evidence="4 6">Amino-acid biosynthesis; L-proline biosynthesis; L-proline from L-glutamate 5-semialdehyde: step 1/1.</text>
</comment>
<dbReference type="HAMAP" id="MF_01925">
    <property type="entry name" value="P5C_reductase"/>
    <property type="match status" value="1"/>
</dbReference>
<dbReference type="Pfam" id="PF03807">
    <property type="entry name" value="F420_oxidored"/>
    <property type="match status" value="1"/>
</dbReference>
<dbReference type="PANTHER" id="PTHR11645:SF0">
    <property type="entry name" value="PYRROLINE-5-CARBOXYLATE REDUCTASE 3"/>
    <property type="match status" value="1"/>
</dbReference>
<feature type="domain" description="Pyrroline-5-carboxylate reductase dimerisation" evidence="8">
    <location>
        <begin position="156"/>
        <end position="261"/>
    </location>
</feature>
<dbReference type="SUPFAM" id="SSF48179">
    <property type="entry name" value="6-phosphogluconate dehydrogenase C-terminal domain-like"/>
    <property type="match status" value="1"/>
</dbReference>
<dbReference type="InterPro" id="IPR029036">
    <property type="entry name" value="P5CR_dimer"/>
</dbReference>
<dbReference type="InterPro" id="IPR000304">
    <property type="entry name" value="Pyrroline-COOH_reductase"/>
</dbReference>
<dbReference type="Pfam" id="PF14748">
    <property type="entry name" value="P5CR_dimer"/>
    <property type="match status" value="1"/>
</dbReference>
<evidence type="ECO:0000313" key="10">
    <source>
        <dbReference type="Proteomes" id="UP001218362"/>
    </source>
</evidence>
<gene>
    <name evidence="4 9" type="primary">proC</name>
    <name evidence="9" type="ORF">P0Y56_06925</name>
</gene>
<dbReference type="InterPro" id="IPR036291">
    <property type="entry name" value="NAD(P)-bd_dom_sf"/>
</dbReference>
<evidence type="ECO:0000256" key="2">
    <source>
        <dbReference type="ARBA" id="ARBA00022857"/>
    </source>
</evidence>
<evidence type="ECO:0000256" key="5">
    <source>
        <dbReference type="NCBIfam" id="TIGR00112"/>
    </source>
</evidence>
<dbReference type="SUPFAM" id="SSF51735">
    <property type="entry name" value="NAD(P)-binding Rossmann-fold domains"/>
    <property type="match status" value="1"/>
</dbReference>
<dbReference type="GO" id="GO:0004735">
    <property type="term" value="F:pyrroline-5-carboxylate reductase activity"/>
    <property type="evidence" value="ECO:0007669"/>
    <property type="project" value="UniProtKB-UniRule"/>
</dbReference>
<keyword evidence="4 6" id="KW-0028">Amino-acid biosynthesis</keyword>
<evidence type="ECO:0000259" key="8">
    <source>
        <dbReference type="Pfam" id="PF14748"/>
    </source>
</evidence>
<dbReference type="NCBIfam" id="TIGR00112">
    <property type="entry name" value="proC"/>
    <property type="match status" value="1"/>
</dbReference>
<comment type="catalytic activity">
    <reaction evidence="4">
        <text>L-proline + NAD(+) = (S)-1-pyrroline-5-carboxylate + NADH + 2 H(+)</text>
        <dbReference type="Rhea" id="RHEA:14105"/>
        <dbReference type="ChEBI" id="CHEBI:15378"/>
        <dbReference type="ChEBI" id="CHEBI:17388"/>
        <dbReference type="ChEBI" id="CHEBI:57540"/>
        <dbReference type="ChEBI" id="CHEBI:57945"/>
        <dbReference type="ChEBI" id="CHEBI:60039"/>
        <dbReference type="EC" id="1.5.1.2"/>
    </reaction>
</comment>
<protein>
    <recommendedName>
        <fullName evidence="4 5">Pyrroline-5-carboxylate reductase</fullName>
        <shortName evidence="4">P5C reductase</shortName>
        <shortName evidence="4">P5CR</shortName>
        <ecNumber evidence="4 5">1.5.1.2</ecNumber>
    </recommendedName>
    <alternativeName>
        <fullName evidence="4">PCA reductase</fullName>
    </alternativeName>
</protein>
<dbReference type="GO" id="GO:0005737">
    <property type="term" value="C:cytoplasm"/>
    <property type="evidence" value="ECO:0007669"/>
    <property type="project" value="UniProtKB-SubCell"/>
</dbReference>
<reference evidence="9" key="1">
    <citation type="submission" date="2023-03" db="EMBL/GenBank/DDBJ databases">
        <title>Andean soil-derived lignocellulolytic bacterial consortium as a source of novel taxa and putative plastic-active enzymes.</title>
        <authorList>
            <person name="Diaz-Garcia L."/>
            <person name="Chuvochina M."/>
            <person name="Feuerriegel G."/>
            <person name="Bunk B."/>
            <person name="Sproer C."/>
            <person name="Streit W.R."/>
            <person name="Rodriguez L.M."/>
            <person name="Overmann J."/>
            <person name="Jimenez D.J."/>
        </authorList>
    </citation>
    <scope>NUCLEOTIDE SEQUENCE</scope>
    <source>
        <strain evidence="9">MAG 26</strain>
    </source>
</reference>
<dbReference type="Gene3D" id="3.40.50.720">
    <property type="entry name" value="NAD(P)-binding Rossmann-like Domain"/>
    <property type="match status" value="1"/>
</dbReference>
<feature type="domain" description="Pyrroline-5-carboxylate reductase catalytic N-terminal" evidence="7">
    <location>
        <begin position="6"/>
        <end position="93"/>
    </location>
</feature>
<comment type="function">
    <text evidence="4">Catalyzes the reduction of 1-pyrroline-5-carboxylate (PCA) to L-proline.</text>
</comment>
<dbReference type="Proteomes" id="UP001218362">
    <property type="component" value="Chromosome"/>
</dbReference>
<dbReference type="PROSITE" id="PS00521">
    <property type="entry name" value="P5CR"/>
    <property type="match status" value="1"/>
</dbReference>
<evidence type="ECO:0000256" key="3">
    <source>
        <dbReference type="ARBA" id="ARBA00023002"/>
    </source>
</evidence>
<name>A0AAJ6BQS7_9SPHN</name>
<keyword evidence="4 6" id="KW-0641">Proline biosynthesis</keyword>
<dbReference type="PANTHER" id="PTHR11645">
    <property type="entry name" value="PYRROLINE-5-CARBOXYLATE REDUCTASE"/>
    <property type="match status" value="1"/>
</dbReference>
<dbReference type="Gene3D" id="1.10.3730.10">
    <property type="entry name" value="ProC C-terminal domain-like"/>
    <property type="match status" value="1"/>
</dbReference>
<keyword evidence="3 4" id="KW-0560">Oxidoreductase</keyword>
<proteinExistence type="inferred from homology"/>
<evidence type="ECO:0000256" key="4">
    <source>
        <dbReference type="HAMAP-Rule" id="MF_01925"/>
    </source>
</evidence>
<comment type="similarity">
    <text evidence="1 4 6">Belongs to the pyrroline-5-carboxylate reductase family.</text>
</comment>
<evidence type="ECO:0000256" key="1">
    <source>
        <dbReference type="ARBA" id="ARBA00005525"/>
    </source>
</evidence>